<dbReference type="EMBL" id="MK072219">
    <property type="protein sequence ID" value="AYV80251.1"/>
    <property type="molecule type" value="Genomic_DNA"/>
</dbReference>
<reference evidence="2" key="1">
    <citation type="submission" date="2018-10" db="EMBL/GenBank/DDBJ databases">
        <title>Hidden diversity of soil giant viruses.</title>
        <authorList>
            <person name="Schulz F."/>
            <person name="Alteio L."/>
            <person name="Goudeau D."/>
            <person name="Ryan E.M."/>
            <person name="Malmstrom R.R."/>
            <person name="Blanchard J."/>
            <person name="Woyke T."/>
        </authorList>
    </citation>
    <scope>NUCLEOTIDE SEQUENCE</scope>
    <source>
        <strain evidence="2">GAV1</strain>
    </source>
</reference>
<sequence length="91" mass="10399">MGDAFRHSWERISTESLEYKAMARTLSMSDYDYHQQIGRHYPKPRYEAPIFTHSFQPIGTIPTQPTSTSSKGNITISASQSRSTYTGPTYF</sequence>
<name>A0A3G5A228_9VIRU</name>
<organism evidence="2">
    <name type="scientific">Gaeavirus sp</name>
    <dbReference type="NCBI Taxonomy" id="2487767"/>
    <lineage>
        <taxon>Viruses</taxon>
        <taxon>Varidnaviria</taxon>
        <taxon>Bamfordvirae</taxon>
        <taxon>Nucleocytoviricota</taxon>
        <taxon>Megaviricetes</taxon>
        <taxon>Imitervirales</taxon>
        <taxon>Mimiviridae</taxon>
        <taxon>Klosneuvirinae</taxon>
    </lineage>
</organism>
<accession>A0A3G5A228</accession>
<feature type="region of interest" description="Disordered" evidence="1">
    <location>
        <begin position="57"/>
        <end position="91"/>
    </location>
</feature>
<protein>
    <submittedName>
        <fullName evidence="2">Uncharacterized protein</fullName>
    </submittedName>
</protein>
<evidence type="ECO:0000313" key="2">
    <source>
        <dbReference type="EMBL" id="AYV80251.1"/>
    </source>
</evidence>
<gene>
    <name evidence="2" type="ORF">Gaeavirus21_6</name>
</gene>
<proteinExistence type="predicted"/>
<evidence type="ECO:0000256" key="1">
    <source>
        <dbReference type="SAM" id="MobiDB-lite"/>
    </source>
</evidence>